<dbReference type="InterPro" id="IPR035919">
    <property type="entry name" value="EAL_sf"/>
</dbReference>
<feature type="domain" description="EAL" evidence="3">
    <location>
        <begin position="442"/>
        <end position="692"/>
    </location>
</feature>
<dbReference type="InterPro" id="IPR001633">
    <property type="entry name" value="EAL_dom"/>
</dbReference>
<dbReference type="PANTHER" id="PTHR44757:SF2">
    <property type="entry name" value="BIOFILM ARCHITECTURE MAINTENANCE PROTEIN MBAA"/>
    <property type="match status" value="1"/>
</dbReference>
<dbReference type="CDD" id="cd01949">
    <property type="entry name" value="GGDEF"/>
    <property type="match status" value="1"/>
</dbReference>
<dbReference type="PROSITE" id="PS50113">
    <property type="entry name" value="PAC"/>
    <property type="match status" value="1"/>
</dbReference>
<feature type="domain" description="PAC" evidence="2">
    <location>
        <begin position="76"/>
        <end position="128"/>
    </location>
</feature>
<dbReference type="Gene3D" id="3.30.70.270">
    <property type="match status" value="1"/>
</dbReference>
<dbReference type="InterPro" id="IPR000014">
    <property type="entry name" value="PAS"/>
</dbReference>
<dbReference type="NCBIfam" id="TIGR00254">
    <property type="entry name" value="GGDEF"/>
    <property type="match status" value="1"/>
</dbReference>
<dbReference type="Pfam" id="PF12860">
    <property type="entry name" value="PAS_7"/>
    <property type="match status" value="1"/>
</dbReference>
<dbReference type="RefSeq" id="WP_261614016.1">
    <property type="nucleotide sequence ID" value="NZ_JALIDZ010000001.1"/>
</dbReference>
<dbReference type="PANTHER" id="PTHR44757">
    <property type="entry name" value="DIGUANYLATE CYCLASE DGCP"/>
    <property type="match status" value="1"/>
</dbReference>
<dbReference type="SMART" id="SM00267">
    <property type="entry name" value="GGDEF"/>
    <property type="match status" value="1"/>
</dbReference>
<dbReference type="GO" id="GO:0003824">
    <property type="term" value="F:catalytic activity"/>
    <property type="evidence" value="ECO:0007669"/>
    <property type="project" value="UniProtKB-ARBA"/>
</dbReference>
<dbReference type="SUPFAM" id="SSF141868">
    <property type="entry name" value="EAL domain-like"/>
    <property type="match status" value="1"/>
</dbReference>
<dbReference type="InterPro" id="IPR000700">
    <property type="entry name" value="PAS-assoc_C"/>
</dbReference>
<comment type="caution">
    <text evidence="5">The sequence shown here is derived from an EMBL/GenBank/DDBJ whole genome shotgun (WGS) entry which is preliminary data.</text>
</comment>
<dbReference type="InterPro" id="IPR001610">
    <property type="entry name" value="PAC"/>
</dbReference>
<dbReference type="InterPro" id="IPR052155">
    <property type="entry name" value="Biofilm_reg_signaling"/>
</dbReference>
<protein>
    <submittedName>
        <fullName evidence="5">EAL domain-containing protein</fullName>
    </submittedName>
</protein>
<dbReference type="Proteomes" id="UP001320898">
    <property type="component" value="Unassembled WGS sequence"/>
</dbReference>
<keyword evidence="1" id="KW-0175">Coiled coil</keyword>
<evidence type="ECO:0000313" key="5">
    <source>
        <dbReference type="EMBL" id="MCT8970448.1"/>
    </source>
</evidence>
<dbReference type="InterPro" id="IPR000160">
    <property type="entry name" value="GGDEF_dom"/>
</dbReference>
<dbReference type="InterPro" id="IPR035965">
    <property type="entry name" value="PAS-like_dom_sf"/>
</dbReference>
<dbReference type="Pfam" id="PF00563">
    <property type="entry name" value="EAL"/>
    <property type="match status" value="1"/>
</dbReference>
<evidence type="ECO:0000259" key="2">
    <source>
        <dbReference type="PROSITE" id="PS50113"/>
    </source>
</evidence>
<feature type="coiled-coil region" evidence="1">
    <location>
        <begin position="116"/>
        <end position="150"/>
    </location>
</feature>
<reference evidence="5 6" key="1">
    <citation type="submission" date="2022-04" db="EMBL/GenBank/DDBJ databases">
        <authorList>
            <person name="Ye Y.-Q."/>
            <person name="Du Z.-J."/>
        </authorList>
    </citation>
    <scope>NUCLEOTIDE SEQUENCE [LARGE SCALE GENOMIC DNA]</scope>
    <source>
        <strain evidence="5 6">A6E488</strain>
    </source>
</reference>
<dbReference type="Gene3D" id="3.20.20.450">
    <property type="entry name" value="EAL domain"/>
    <property type="match status" value="1"/>
</dbReference>
<dbReference type="NCBIfam" id="TIGR00229">
    <property type="entry name" value="sensory_box"/>
    <property type="match status" value="1"/>
</dbReference>
<dbReference type="AlphaFoldDB" id="A0AAW5QUW9"/>
<dbReference type="Pfam" id="PF13426">
    <property type="entry name" value="PAS_9"/>
    <property type="match status" value="1"/>
</dbReference>
<evidence type="ECO:0000259" key="3">
    <source>
        <dbReference type="PROSITE" id="PS50883"/>
    </source>
</evidence>
<dbReference type="CDD" id="cd00130">
    <property type="entry name" value="PAS"/>
    <property type="match status" value="1"/>
</dbReference>
<dbReference type="EMBL" id="JALIDZ010000001">
    <property type="protein sequence ID" value="MCT8970448.1"/>
    <property type="molecule type" value="Genomic_DNA"/>
</dbReference>
<dbReference type="PROSITE" id="PS50883">
    <property type="entry name" value="EAL"/>
    <property type="match status" value="1"/>
</dbReference>
<dbReference type="CDD" id="cd01948">
    <property type="entry name" value="EAL"/>
    <property type="match status" value="1"/>
</dbReference>
<feature type="domain" description="GGDEF" evidence="4">
    <location>
        <begin position="300"/>
        <end position="433"/>
    </location>
</feature>
<dbReference type="InterPro" id="IPR043128">
    <property type="entry name" value="Rev_trsase/Diguanyl_cyclase"/>
</dbReference>
<dbReference type="SMART" id="SM00086">
    <property type="entry name" value="PAC"/>
    <property type="match status" value="1"/>
</dbReference>
<dbReference type="FunFam" id="3.30.70.270:FF:000001">
    <property type="entry name" value="Diguanylate cyclase domain protein"/>
    <property type="match status" value="1"/>
</dbReference>
<evidence type="ECO:0000259" key="4">
    <source>
        <dbReference type="PROSITE" id="PS50887"/>
    </source>
</evidence>
<accession>A0AAW5QUW9</accession>
<dbReference type="SMART" id="SM00052">
    <property type="entry name" value="EAL"/>
    <property type="match status" value="1"/>
</dbReference>
<dbReference type="SMART" id="SM00091">
    <property type="entry name" value="PAS"/>
    <property type="match status" value="2"/>
</dbReference>
<dbReference type="InterPro" id="IPR029787">
    <property type="entry name" value="Nucleotide_cyclase"/>
</dbReference>
<organism evidence="5 6">
    <name type="scientific">Microbaculum marinisediminis</name>
    <dbReference type="NCBI Taxonomy" id="2931392"/>
    <lineage>
        <taxon>Bacteria</taxon>
        <taxon>Pseudomonadati</taxon>
        <taxon>Pseudomonadota</taxon>
        <taxon>Alphaproteobacteria</taxon>
        <taxon>Hyphomicrobiales</taxon>
        <taxon>Tepidamorphaceae</taxon>
        <taxon>Microbaculum</taxon>
    </lineage>
</organism>
<proteinExistence type="predicted"/>
<name>A0AAW5QUW9_9HYPH</name>
<dbReference type="PROSITE" id="PS50887">
    <property type="entry name" value="GGDEF"/>
    <property type="match status" value="1"/>
</dbReference>
<dbReference type="Gene3D" id="3.30.450.20">
    <property type="entry name" value="PAS domain"/>
    <property type="match status" value="2"/>
</dbReference>
<sequence>MAGRLLEDFAELASDWFWEMDETYRFSYFSGSLEQATGVSPQQEIGKSRVEISANAEIEAFWQPHVDDLLNRRTFRNFVYPYKRKDGQVRWFSTSGQPVFDDAGAFKGYRGVGSDITAERNARDQLSEALEALRATNARLAEQNQLFETAIDNISQGICMFDDDRRLIVCNKRYAEMYGLPEPLTRPGTPLETILDHRIATGLYTGADPTEFARNRLRMVDSDTRSQMVDELRDGRIYLIAHARMPGGGSVAIHEDITERKRAEAKIAHMARHDALTGLPNRLFLRDKMEESLARASGGGSFAVLCLDLDNFKAVNDSLGHPAGDALLQAVTRRLQVCVRETDTVARLGGDEFAILQPGPSAPERAATLARRIIEVLSAAFTIEGQQVVVGTSIGIALAPQDGAEPDLLLKNADLALYRAKDDGRRTYRFFEAEMDVHQQSRRALEIDLRQALVTGEFELFYQPIVGLSSGRVVGLEALLRWCHPERGLLSPVEFVPMCEETGLIVPLGDWVLRTACCEVARMSDDISVAVNLSPVQFKAPGIVSSVMQALSQARLDPGRLELEITESVLLLESEDTLAALHRLRDLGVRISMDDFGTGYSSLSYLRRFPFDRIKIDRSFIADLETKDDCRAIIRAVASLGSDLGIDTTAEGVETESQLKTLRAEGLTEVQGYLFSPPVPRDEIVEVLAKAKAAVSAA</sequence>
<dbReference type="Pfam" id="PF00990">
    <property type="entry name" value="GGDEF"/>
    <property type="match status" value="1"/>
</dbReference>
<keyword evidence="6" id="KW-1185">Reference proteome</keyword>
<evidence type="ECO:0000256" key="1">
    <source>
        <dbReference type="SAM" id="Coils"/>
    </source>
</evidence>
<dbReference type="SUPFAM" id="SSF55073">
    <property type="entry name" value="Nucleotide cyclase"/>
    <property type="match status" value="1"/>
</dbReference>
<gene>
    <name evidence="5" type="ORF">MUB46_01105</name>
</gene>
<dbReference type="SUPFAM" id="SSF55785">
    <property type="entry name" value="PYP-like sensor domain (PAS domain)"/>
    <property type="match status" value="3"/>
</dbReference>
<evidence type="ECO:0000313" key="6">
    <source>
        <dbReference type="Proteomes" id="UP001320898"/>
    </source>
</evidence>